<proteinExistence type="predicted"/>
<keyword evidence="1" id="KW-0812">Transmembrane</keyword>
<evidence type="ECO:0000313" key="2">
    <source>
        <dbReference type="EMBL" id="KAK9917528.1"/>
    </source>
</evidence>
<sequence>MAVPQCPSAVAAVEDACFSGRGFLPRSALPNKAAFGGLPVRRRLVQRCRNRASPRCEHGETAVGKRAPDMQTAARLRLHSLINRVQGDGEQEMLEDILLSEPPESKMLLALLSGSVICGGALFVCWLSGSSPTGCLPYRLPL</sequence>
<keyword evidence="3" id="KW-1185">Reference proteome</keyword>
<evidence type="ECO:0000313" key="3">
    <source>
        <dbReference type="Proteomes" id="UP001491310"/>
    </source>
</evidence>
<gene>
    <name evidence="2" type="ORF">WJX75_005343</name>
</gene>
<evidence type="ECO:0000256" key="1">
    <source>
        <dbReference type="SAM" id="Phobius"/>
    </source>
</evidence>
<comment type="caution">
    <text evidence="2">The sequence shown here is derived from an EMBL/GenBank/DDBJ whole genome shotgun (WGS) entry which is preliminary data.</text>
</comment>
<accession>A0ABR2Z0T4</accession>
<organism evidence="2 3">
    <name type="scientific">Coccomyxa subellipsoidea</name>
    <dbReference type="NCBI Taxonomy" id="248742"/>
    <lineage>
        <taxon>Eukaryota</taxon>
        <taxon>Viridiplantae</taxon>
        <taxon>Chlorophyta</taxon>
        <taxon>core chlorophytes</taxon>
        <taxon>Trebouxiophyceae</taxon>
        <taxon>Trebouxiophyceae incertae sedis</taxon>
        <taxon>Coccomyxaceae</taxon>
        <taxon>Coccomyxa</taxon>
    </lineage>
</organism>
<dbReference type="Proteomes" id="UP001491310">
    <property type="component" value="Unassembled WGS sequence"/>
</dbReference>
<dbReference type="EMBL" id="JALJOT010000002">
    <property type="protein sequence ID" value="KAK9917528.1"/>
    <property type="molecule type" value="Genomic_DNA"/>
</dbReference>
<protein>
    <submittedName>
        <fullName evidence="2">Uncharacterized protein</fullName>
    </submittedName>
</protein>
<reference evidence="2 3" key="1">
    <citation type="journal article" date="2024" name="Nat. Commun.">
        <title>Phylogenomics reveals the evolutionary origins of lichenization in chlorophyte algae.</title>
        <authorList>
            <person name="Puginier C."/>
            <person name="Libourel C."/>
            <person name="Otte J."/>
            <person name="Skaloud P."/>
            <person name="Haon M."/>
            <person name="Grisel S."/>
            <person name="Petersen M."/>
            <person name="Berrin J.G."/>
            <person name="Delaux P.M."/>
            <person name="Dal Grande F."/>
            <person name="Keller J."/>
        </authorList>
    </citation>
    <scope>NUCLEOTIDE SEQUENCE [LARGE SCALE GENOMIC DNA]</scope>
    <source>
        <strain evidence="2 3">SAG 216-7</strain>
    </source>
</reference>
<feature type="transmembrane region" description="Helical" evidence="1">
    <location>
        <begin position="108"/>
        <end position="129"/>
    </location>
</feature>
<keyword evidence="1" id="KW-1133">Transmembrane helix</keyword>
<name>A0ABR2Z0T4_9CHLO</name>
<keyword evidence="1" id="KW-0472">Membrane</keyword>